<name>A0A2U1P6M6_ARTAN</name>
<evidence type="ECO:0000256" key="3">
    <source>
        <dbReference type="ARBA" id="ARBA00022490"/>
    </source>
</evidence>
<feature type="domain" description="Methionyl/Leucyl tRNA synthetase" evidence="11">
    <location>
        <begin position="45"/>
        <end position="176"/>
    </location>
</feature>
<evidence type="ECO:0000313" key="12">
    <source>
        <dbReference type="EMBL" id="PWA81394.1"/>
    </source>
</evidence>
<keyword evidence="8" id="KW-0030">Aminoacyl-tRNA synthetase</keyword>
<keyword evidence="4 12" id="KW-0436">Ligase</keyword>
<dbReference type="InterPro" id="IPR029038">
    <property type="entry name" value="MetRS_Zn"/>
</dbReference>
<dbReference type="SUPFAM" id="SSF52374">
    <property type="entry name" value="Nucleotidylyl transferase"/>
    <property type="match status" value="1"/>
</dbReference>
<keyword evidence="6" id="KW-0067">ATP-binding</keyword>
<comment type="caution">
    <text evidence="12">The sequence shown here is derived from an EMBL/GenBank/DDBJ whole genome shotgun (WGS) entry which is preliminary data.</text>
</comment>
<dbReference type="GO" id="GO:0005524">
    <property type="term" value="F:ATP binding"/>
    <property type="evidence" value="ECO:0007669"/>
    <property type="project" value="UniProtKB-KW"/>
</dbReference>
<keyword evidence="3" id="KW-0963">Cytoplasm</keyword>
<dbReference type="AlphaFoldDB" id="A0A2U1P6M6"/>
<dbReference type="EC" id="6.1.1.10" evidence="2"/>
<dbReference type="EMBL" id="PKPP01001595">
    <property type="protein sequence ID" value="PWA81394.1"/>
    <property type="molecule type" value="Genomic_DNA"/>
</dbReference>
<evidence type="ECO:0000256" key="9">
    <source>
        <dbReference type="ARBA" id="ARBA00030904"/>
    </source>
</evidence>
<dbReference type="InterPro" id="IPR023458">
    <property type="entry name" value="Met-tRNA_ligase_1"/>
</dbReference>
<dbReference type="InterPro" id="IPR001412">
    <property type="entry name" value="aa-tRNA-synth_I_CS"/>
</dbReference>
<evidence type="ECO:0000256" key="10">
    <source>
        <dbReference type="ARBA" id="ARBA00047364"/>
    </source>
</evidence>
<reference evidence="12 13" key="1">
    <citation type="journal article" date="2018" name="Mol. Plant">
        <title>The genome of Artemisia annua provides insight into the evolution of Asteraceae family and artemisinin biosynthesis.</title>
        <authorList>
            <person name="Shen Q."/>
            <person name="Zhang L."/>
            <person name="Liao Z."/>
            <person name="Wang S."/>
            <person name="Yan T."/>
            <person name="Shi P."/>
            <person name="Liu M."/>
            <person name="Fu X."/>
            <person name="Pan Q."/>
            <person name="Wang Y."/>
            <person name="Lv Z."/>
            <person name="Lu X."/>
            <person name="Zhang F."/>
            <person name="Jiang W."/>
            <person name="Ma Y."/>
            <person name="Chen M."/>
            <person name="Hao X."/>
            <person name="Li L."/>
            <person name="Tang Y."/>
            <person name="Lv G."/>
            <person name="Zhou Y."/>
            <person name="Sun X."/>
            <person name="Brodelius P.E."/>
            <person name="Rose J.K.C."/>
            <person name="Tang K."/>
        </authorList>
    </citation>
    <scope>NUCLEOTIDE SEQUENCE [LARGE SCALE GENOMIC DNA]</scope>
    <source>
        <strain evidence="13">cv. Huhao1</strain>
        <tissue evidence="12">Leaf</tissue>
    </source>
</reference>
<dbReference type="OrthoDB" id="5844513at2759"/>
<dbReference type="FunFam" id="2.20.28.20:FF:000001">
    <property type="entry name" value="Methionine--tRNA ligase"/>
    <property type="match status" value="1"/>
</dbReference>
<dbReference type="STRING" id="35608.A0A2U1P6M6"/>
<accession>A0A2U1P6M6</accession>
<evidence type="ECO:0000313" key="13">
    <source>
        <dbReference type="Proteomes" id="UP000245207"/>
    </source>
</evidence>
<keyword evidence="13" id="KW-1185">Reference proteome</keyword>
<evidence type="ECO:0000256" key="5">
    <source>
        <dbReference type="ARBA" id="ARBA00022741"/>
    </source>
</evidence>
<dbReference type="Pfam" id="PF09334">
    <property type="entry name" value="tRNA-synt_1g"/>
    <property type="match status" value="1"/>
</dbReference>
<evidence type="ECO:0000256" key="4">
    <source>
        <dbReference type="ARBA" id="ARBA00022598"/>
    </source>
</evidence>
<dbReference type="PROSITE" id="PS00178">
    <property type="entry name" value="AA_TRNA_LIGASE_I"/>
    <property type="match status" value="1"/>
</dbReference>
<keyword evidence="5" id="KW-0547">Nucleotide-binding</keyword>
<dbReference type="SUPFAM" id="SSF57770">
    <property type="entry name" value="Methionyl-tRNA synthetase (MetRS), Zn-domain"/>
    <property type="match status" value="1"/>
</dbReference>
<evidence type="ECO:0000256" key="1">
    <source>
        <dbReference type="ARBA" id="ARBA00004496"/>
    </source>
</evidence>
<proteinExistence type="predicted"/>
<evidence type="ECO:0000256" key="2">
    <source>
        <dbReference type="ARBA" id="ARBA00012838"/>
    </source>
</evidence>
<evidence type="ECO:0000256" key="8">
    <source>
        <dbReference type="ARBA" id="ARBA00023146"/>
    </source>
</evidence>
<comment type="catalytic activity">
    <reaction evidence="10">
        <text>tRNA(Met) + L-methionine + ATP = L-methionyl-tRNA(Met) + AMP + diphosphate</text>
        <dbReference type="Rhea" id="RHEA:13481"/>
        <dbReference type="Rhea" id="RHEA-COMP:9667"/>
        <dbReference type="Rhea" id="RHEA-COMP:9698"/>
        <dbReference type="ChEBI" id="CHEBI:30616"/>
        <dbReference type="ChEBI" id="CHEBI:33019"/>
        <dbReference type="ChEBI" id="CHEBI:57844"/>
        <dbReference type="ChEBI" id="CHEBI:78442"/>
        <dbReference type="ChEBI" id="CHEBI:78530"/>
        <dbReference type="ChEBI" id="CHEBI:456215"/>
        <dbReference type="EC" id="6.1.1.10"/>
    </reaction>
</comment>
<dbReference type="PANTHER" id="PTHR45765:SF1">
    <property type="entry name" value="METHIONINE--TRNA LIGASE, CYTOPLASMIC"/>
    <property type="match status" value="1"/>
</dbReference>
<comment type="subcellular location">
    <subcellularLocation>
        <location evidence="1">Cytoplasm</location>
    </subcellularLocation>
</comment>
<dbReference type="Proteomes" id="UP000245207">
    <property type="component" value="Unassembled WGS sequence"/>
</dbReference>
<dbReference type="GO" id="GO:0004825">
    <property type="term" value="F:methionine-tRNA ligase activity"/>
    <property type="evidence" value="ECO:0007669"/>
    <property type="project" value="UniProtKB-EC"/>
</dbReference>
<dbReference type="InterPro" id="IPR015413">
    <property type="entry name" value="Methionyl/Leucyl_tRNA_Synth"/>
</dbReference>
<protein>
    <recommendedName>
        <fullName evidence="2">methionine--tRNA ligase</fullName>
        <ecNumber evidence="2">6.1.1.10</ecNumber>
    </recommendedName>
    <alternativeName>
        <fullName evidence="9">Methionyl-tRNA synthetase</fullName>
    </alternativeName>
</protein>
<gene>
    <name evidence="12" type="ORF">CTI12_AA187770</name>
</gene>
<dbReference type="PANTHER" id="PTHR45765">
    <property type="entry name" value="METHIONINE--TRNA LIGASE"/>
    <property type="match status" value="1"/>
</dbReference>
<keyword evidence="7" id="KW-0648">Protein biosynthesis</keyword>
<dbReference type="Gene3D" id="2.170.220.10">
    <property type="match status" value="1"/>
</dbReference>
<sequence length="181" mass="20799">MTNYTFSGSGDGLKKLLILGGRNILITSALPYVNNFPHLGNIIGCNLYHVIHREVYDWFDISLAHFGLTSTPHQTEFDKQFLESYWITIGCLRTQCNKYLYCDVCHKFLADRLVDGTCPYPDCSYNSARGDQCEKCSKRLNPTELVDPKSKVCRNIPHIRDTNHFFLELPLLKDSWRSTKA</sequence>
<evidence type="ECO:0000256" key="6">
    <source>
        <dbReference type="ARBA" id="ARBA00022840"/>
    </source>
</evidence>
<dbReference type="GO" id="GO:0006431">
    <property type="term" value="P:methionyl-tRNA aminoacylation"/>
    <property type="evidence" value="ECO:0007669"/>
    <property type="project" value="TreeGrafter"/>
</dbReference>
<dbReference type="GO" id="GO:0017101">
    <property type="term" value="C:aminoacyl-tRNA synthetase multienzyme complex"/>
    <property type="evidence" value="ECO:0007669"/>
    <property type="project" value="TreeGrafter"/>
</dbReference>
<evidence type="ECO:0000256" key="7">
    <source>
        <dbReference type="ARBA" id="ARBA00022917"/>
    </source>
</evidence>
<organism evidence="12 13">
    <name type="scientific">Artemisia annua</name>
    <name type="common">Sweet wormwood</name>
    <dbReference type="NCBI Taxonomy" id="35608"/>
    <lineage>
        <taxon>Eukaryota</taxon>
        <taxon>Viridiplantae</taxon>
        <taxon>Streptophyta</taxon>
        <taxon>Embryophyta</taxon>
        <taxon>Tracheophyta</taxon>
        <taxon>Spermatophyta</taxon>
        <taxon>Magnoliopsida</taxon>
        <taxon>eudicotyledons</taxon>
        <taxon>Gunneridae</taxon>
        <taxon>Pentapetalae</taxon>
        <taxon>asterids</taxon>
        <taxon>campanulids</taxon>
        <taxon>Asterales</taxon>
        <taxon>Asteraceae</taxon>
        <taxon>Asteroideae</taxon>
        <taxon>Anthemideae</taxon>
        <taxon>Artemisiinae</taxon>
        <taxon>Artemisia</taxon>
    </lineage>
</organism>
<evidence type="ECO:0000259" key="11">
    <source>
        <dbReference type="Pfam" id="PF09334"/>
    </source>
</evidence>
<dbReference type="GO" id="GO:0005829">
    <property type="term" value="C:cytosol"/>
    <property type="evidence" value="ECO:0007669"/>
    <property type="project" value="TreeGrafter"/>
</dbReference>